<dbReference type="KEGG" id="els:105020396"/>
<dbReference type="InterPro" id="IPR037197">
    <property type="entry name" value="WWE_dom_sf"/>
</dbReference>
<dbReference type="GO" id="GO:0008270">
    <property type="term" value="F:zinc ion binding"/>
    <property type="evidence" value="ECO:0007669"/>
    <property type="project" value="InterPro"/>
</dbReference>
<organism evidence="6 7">
    <name type="scientific">Esox lucius</name>
    <name type="common">Northern pike</name>
    <dbReference type="NCBI Taxonomy" id="8010"/>
    <lineage>
        <taxon>Eukaryota</taxon>
        <taxon>Metazoa</taxon>
        <taxon>Chordata</taxon>
        <taxon>Craniata</taxon>
        <taxon>Vertebrata</taxon>
        <taxon>Euteleostomi</taxon>
        <taxon>Actinopterygii</taxon>
        <taxon>Neopterygii</taxon>
        <taxon>Teleostei</taxon>
        <taxon>Protacanthopterygii</taxon>
        <taxon>Esociformes</taxon>
        <taxon>Esocidae</taxon>
        <taxon>Esox</taxon>
    </lineage>
</organism>
<comment type="similarity">
    <text evidence="4">Belongs to the ARTD/PARP family.</text>
</comment>
<evidence type="ECO:0000256" key="1">
    <source>
        <dbReference type="ARBA" id="ARBA00004123"/>
    </source>
</evidence>
<dbReference type="Pfam" id="PF23466">
    <property type="entry name" value="WWE_4"/>
    <property type="match status" value="1"/>
</dbReference>
<dbReference type="GO" id="GO:0005634">
    <property type="term" value="C:nucleus"/>
    <property type="evidence" value="ECO:0007669"/>
    <property type="project" value="UniProtKB-SubCell"/>
</dbReference>
<dbReference type="AlphaFoldDB" id="A0A3P8ZCR5"/>
<comment type="pathway">
    <text evidence="2">Protein modification; protein ubiquitination.</text>
</comment>
<dbReference type="GeneID" id="105020396"/>
<reference evidence="6" key="2">
    <citation type="submission" date="2020-02" db="EMBL/GenBank/DDBJ databases">
        <title>Esox lucius (northern pike) genome, fEsoLuc1, primary haplotype.</title>
        <authorList>
            <person name="Myers G."/>
            <person name="Karagic N."/>
            <person name="Meyer A."/>
            <person name="Pippel M."/>
            <person name="Reichard M."/>
            <person name="Winkler S."/>
            <person name="Tracey A."/>
            <person name="Sims Y."/>
            <person name="Howe K."/>
            <person name="Rhie A."/>
            <person name="Formenti G."/>
            <person name="Durbin R."/>
            <person name="Fedrigo O."/>
            <person name="Jarvis E.D."/>
        </authorList>
    </citation>
    <scope>NUCLEOTIDE SEQUENCE [LARGE SCALE GENOMIC DNA]</scope>
</reference>
<reference evidence="6" key="4">
    <citation type="submission" date="2025-09" db="UniProtKB">
        <authorList>
            <consortium name="Ensembl"/>
        </authorList>
    </citation>
    <scope>IDENTIFICATION</scope>
</reference>
<dbReference type="Proteomes" id="UP000265140">
    <property type="component" value="Chromosome 23"/>
</dbReference>
<dbReference type="GO" id="GO:1990404">
    <property type="term" value="F:NAD+-protein mono-ADP-ribosyltransferase activity"/>
    <property type="evidence" value="ECO:0007669"/>
    <property type="project" value="TreeGrafter"/>
</dbReference>
<dbReference type="InterPro" id="IPR018123">
    <property type="entry name" value="WWE-dom_subgr"/>
</dbReference>
<dbReference type="UniPathway" id="UPA00143"/>
<dbReference type="Pfam" id="PF02825">
    <property type="entry name" value="WWE"/>
    <property type="match status" value="3"/>
</dbReference>
<dbReference type="OMA" id="DQLWCEY"/>
<dbReference type="InterPro" id="IPR004170">
    <property type="entry name" value="WWE_dom"/>
</dbReference>
<dbReference type="FunCoup" id="A0A3P8ZCR5">
    <property type="interactions" value="31"/>
</dbReference>
<evidence type="ECO:0000256" key="4">
    <source>
        <dbReference type="ARBA" id="ARBA00024347"/>
    </source>
</evidence>
<keyword evidence="7" id="KW-1185">Reference proteome</keyword>
<sequence length="376" mass="43061">MSLIRGFGNIYREYVEEEEEEEEFSGQKTPIQQSRPARGSHFEWQLYEGQQWLHIDNDHVIETHYCQPGAKGMTIYTSLMGQVYIDFDQIKANHTGIAVRRLTFLAQGQSEDIGWYFKDGRAWCEYGSLGEGNVTASVSSGDVEQQYVLRPQGGFQFTVGRTSYSLDFTAMTQTNLATRVQRNVRRRPKFNSIVSGNISAPRSTTTVTAPPPPSAGCKWEFMGEEGVWTEYQTPRCSLDSAAIERCYQQNPGSQLSFKAGRHSYTLNLSEMCQTNNRFGTKRSVRRTLLSGTQQMSSVGLQYCWQFQDMDGHWKDFVKGSYFCSVSSQDIEAQYQQNPNGTMNFTTMRFKYQLDFSAMTQRNLSTRTTRSIRRQNQ</sequence>
<dbReference type="PANTHER" id="PTHR45740">
    <property type="entry name" value="POLY [ADP-RIBOSE] POLYMERASE"/>
    <property type="match status" value="1"/>
</dbReference>
<dbReference type="PROSITE" id="PS50918">
    <property type="entry name" value="WWE"/>
    <property type="match status" value="3"/>
</dbReference>
<accession>A0A3P8ZCR5</accession>
<protein>
    <recommendedName>
        <fullName evidence="5">WWE domain-containing protein</fullName>
    </recommendedName>
</protein>
<dbReference type="InParanoid" id="A0A3P8ZCR5"/>
<proteinExistence type="inferred from homology"/>
<dbReference type="SUPFAM" id="SSF117839">
    <property type="entry name" value="WWE domain"/>
    <property type="match status" value="3"/>
</dbReference>
<dbReference type="GeneTree" id="ENSGT00940000164581"/>
<evidence type="ECO:0000256" key="3">
    <source>
        <dbReference type="ARBA" id="ARBA00023242"/>
    </source>
</evidence>
<feature type="domain" description="WWE" evidence="5">
    <location>
        <begin position="290"/>
        <end position="373"/>
    </location>
</feature>
<name>A0A3P8ZCR5_ESOLU</name>
<dbReference type="Gene3D" id="3.30.720.50">
    <property type="match status" value="3"/>
</dbReference>
<dbReference type="OrthoDB" id="24952at2759"/>
<feature type="domain" description="WWE" evidence="5">
    <location>
        <begin position="101"/>
        <end position="186"/>
    </location>
</feature>
<dbReference type="RefSeq" id="XP_010885694.1">
    <property type="nucleotide sequence ID" value="XM_010887392.4"/>
</dbReference>
<evidence type="ECO:0000256" key="2">
    <source>
        <dbReference type="ARBA" id="ARBA00004906"/>
    </source>
</evidence>
<evidence type="ECO:0000259" key="5">
    <source>
        <dbReference type="PROSITE" id="PS50918"/>
    </source>
</evidence>
<evidence type="ECO:0000313" key="6">
    <source>
        <dbReference type="Ensembl" id="ENSELUP00000026097.1"/>
    </source>
</evidence>
<evidence type="ECO:0000313" key="7">
    <source>
        <dbReference type="Proteomes" id="UP000265140"/>
    </source>
</evidence>
<keyword evidence="3" id="KW-0539">Nucleus</keyword>
<dbReference type="SMART" id="SM00678">
    <property type="entry name" value="WWE"/>
    <property type="match status" value="2"/>
</dbReference>
<dbReference type="GO" id="GO:0016567">
    <property type="term" value="P:protein ubiquitination"/>
    <property type="evidence" value="ECO:0007669"/>
    <property type="project" value="UniProtKB-UniPathway"/>
</dbReference>
<reference evidence="6" key="3">
    <citation type="submission" date="2025-08" db="UniProtKB">
        <authorList>
            <consortium name="Ensembl"/>
        </authorList>
    </citation>
    <scope>IDENTIFICATION</scope>
</reference>
<reference evidence="7" key="1">
    <citation type="journal article" date="2014" name="PLoS ONE">
        <title>The genome and linkage map of the northern pike (Esox lucius): conserved synteny revealed between the salmonid sister group and the Neoteleostei.</title>
        <authorList>
            <person name="Rondeau E.B."/>
            <person name="Minkley D.R."/>
            <person name="Leong J.S."/>
            <person name="Messmer A.M."/>
            <person name="Jantzen J.R."/>
            <person name="von Schalburg K.R."/>
            <person name="Lemon C."/>
            <person name="Bird N.H."/>
            <person name="Koop B.F."/>
        </authorList>
    </citation>
    <scope>NUCLEOTIDE SEQUENCE</scope>
</reference>
<dbReference type="GO" id="GO:0003950">
    <property type="term" value="F:NAD+ poly-ADP-ribosyltransferase activity"/>
    <property type="evidence" value="ECO:0007669"/>
    <property type="project" value="TreeGrafter"/>
</dbReference>
<feature type="domain" description="WWE" evidence="5">
    <location>
        <begin position="205"/>
        <end position="286"/>
    </location>
</feature>
<dbReference type="Ensembl" id="ENSELUT00000019392.3">
    <property type="protein sequence ID" value="ENSELUP00000026097.1"/>
    <property type="gene ID" value="ENSELUG00000001856.3"/>
</dbReference>
<dbReference type="PANTHER" id="PTHR45740:SF14">
    <property type="entry name" value="NOVEL PROTEIN"/>
    <property type="match status" value="1"/>
</dbReference>
<dbReference type="InterPro" id="IPR051712">
    <property type="entry name" value="ARTD-AVP"/>
</dbReference>
<dbReference type="Bgee" id="ENSELUG00000001856">
    <property type="expression patterns" value="Expressed in stomach and 14 other cell types or tissues"/>
</dbReference>
<comment type="subcellular location">
    <subcellularLocation>
        <location evidence="1">Nucleus</location>
    </subcellularLocation>
</comment>